<dbReference type="PATRIC" id="fig|28037.212.peg.791"/>
<evidence type="ECO:0000313" key="5">
    <source>
        <dbReference type="Proteomes" id="UP000033538"/>
    </source>
</evidence>
<gene>
    <name evidence="4" type="primary">cps23FU_2</name>
    <name evidence="4" type="ORF">TZ90_00824</name>
</gene>
<dbReference type="Proteomes" id="UP000033538">
    <property type="component" value="Unassembled WGS sequence"/>
</dbReference>
<reference evidence="4 5" key="1">
    <citation type="submission" date="2015-02" db="EMBL/GenBank/DDBJ databases">
        <title>Evolution of amylase-binding proteins of oral streptococcal species.</title>
        <authorList>
            <person name="Haase E.M."/>
        </authorList>
    </citation>
    <scope>NUCLEOTIDE SEQUENCE [LARGE SCALE GENOMIC DNA]</scope>
    <source>
        <strain evidence="4 5">OT25</strain>
    </source>
</reference>
<sequence length="324" mass="38006">MISVIVPVYNVEEYLKECLDSIQCQTYSNIEVILVNDGSTDHSQEICERYCQQDPRFHLINQANKGLSGARNRGMIESKGELITFVDSDDVIKDDMLEQLIKQVTSDDIDIVECWYTNDQKEIEIPSPENVKIIFQGNSKEALVSLCKDNIVRLNAVAKLFRRQVILNFPFLEGLFYEDVYGGMGILKHIHKMVKIDYIGYYYRVRSGSIMNREFSLKNLDLFAICDKVEQLYDGNADSLPYVQRRLFHLVLMHVVDYRIFEGNPYQEKYVEYLNRYAKSSSKSLLMRAYRLFPQNIVFISRVVGAIQWRFEKYIVKRFWRGLK</sequence>
<dbReference type="Pfam" id="PF00535">
    <property type="entry name" value="Glycos_transf_2"/>
    <property type="match status" value="1"/>
</dbReference>
<feature type="domain" description="Glycosyltransferase 2-like" evidence="3">
    <location>
        <begin position="3"/>
        <end position="124"/>
    </location>
</feature>
<evidence type="ECO:0000259" key="3">
    <source>
        <dbReference type="Pfam" id="PF00535"/>
    </source>
</evidence>
<dbReference type="PANTHER" id="PTHR22916:SF51">
    <property type="entry name" value="GLYCOSYLTRANSFERASE EPSH-RELATED"/>
    <property type="match status" value="1"/>
</dbReference>
<dbReference type="RefSeq" id="WP_045611636.1">
    <property type="nucleotide sequence ID" value="NZ_JYGP01000002.1"/>
</dbReference>
<dbReference type="EMBL" id="JYGP01000002">
    <property type="protein sequence ID" value="KJQ68457.1"/>
    <property type="molecule type" value="Genomic_DNA"/>
</dbReference>
<comment type="caution">
    <text evidence="4">The sequence shown here is derived from an EMBL/GenBank/DDBJ whole genome shotgun (WGS) entry which is preliminary data.</text>
</comment>
<protein>
    <submittedName>
        <fullName evidence="4">Galactosyl transferase</fullName>
        <ecNumber evidence="4">2.4.1.166</ecNumber>
    </submittedName>
</protein>
<evidence type="ECO:0000256" key="1">
    <source>
        <dbReference type="ARBA" id="ARBA00022676"/>
    </source>
</evidence>
<dbReference type="Gene3D" id="3.90.550.10">
    <property type="entry name" value="Spore Coat Polysaccharide Biosynthesis Protein SpsA, Chain A"/>
    <property type="match status" value="1"/>
</dbReference>
<dbReference type="InterPro" id="IPR029044">
    <property type="entry name" value="Nucleotide-diphossugar_trans"/>
</dbReference>
<dbReference type="PANTHER" id="PTHR22916">
    <property type="entry name" value="GLYCOSYLTRANSFERASE"/>
    <property type="match status" value="1"/>
</dbReference>
<evidence type="ECO:0000256" key="2">
    <source>
        <dbReference type="ARBA" id="ARBA00022679"/>
    </source>
</evidence>
<dbReference type="SUPFAM" id="SSF53448">
    <property type="entry name" value="Nucleotide-diphospho-sugar transferases"/>
    <property type="match status" value="1"/>
</dbReference>
<keyword evidence="1 4" id="KW-0328">Glycosyltransferase</keyword>
<name>A0A0F2DBR5_STRMT</name>
<accession>A0A0F2DBR5</accession>
<proteinExistence type="predicted"/>
<dbReference type="AlphaFoldDB" id="A0A0F2DBR5"/>
<dbReference type="GO" id="GO:0047234">
    <property type="term" value="F:raffinose-raffinose alpha-galactotransferase activity"/>
    <property type="evidence" value="ECO:0007669"/>
    <property type="project" value="UniProtKB-EC"/>
</dbReference>
<dbReference type="CDD" id="cd00761">
    <property type="entry name" value="Glyco_tranf_GTA_type"/>
    <property type="match status" value="1"/>
</dbReference>
<keyword evidence="2 4" id="KW-0808">Transferase</keyword>
<organism evidence="4 5">
    <name type="scientific">Streptococcus mitis</name>
    <dbReference type="NCBI Taxonomy" id="28037"/>
    <lineage>
        <taxon>Bacteria</taxon>
        <taxon>Bacillati</taxon>
        <taxon>Bacillota</taxon>
        <taxon>Bacilli</taxon>
        <taxon>Lactobacillales</taxon>
        <taxon>Streptococcaceae</taxon>
        <taxon>Streptococcus</taxon>
        <taxon>Streptococcus mitis group</taxon>
    </lineage>
</organism>
<dbReference type="InterPro" id="IPR001173">
    <property type="entry name" value="Glyco_trans_2-like"/>
</dbReference>
<dbReference type="EC" id="2.4.1.166" evidence="4"/>
<evidence type="ECO:0000313" key="4">
    <source>
        <dbReference type="EMBL" id="KJQ68457.1"/>
    </source>
</evidence>